<dbReference type="InterPro" id="IPR001849">
    <property type="entry name" value="PH_domain"/>
</dbReference>
<feature type="domain" description="PH" evidence="11">
    <location>
        <begin position="927"/>
        <end position="1043"/>
    </location>
</feature>
<dbReference type="SMART" id="SM00326">
    <property type="entry name" value="SH3"/>
    <property type="match status" value="1"/>
</dbReference>
<dbReference type="SUPFAM" id="SSF50044">
    <property type="entry name" value="SH3-domain"/>
    <property type="match status" value="1"/>
</dbReference>
<evidence type="ECO:0000256" key="9">
    <source>
        <dbReference type="SAM" id="MobiDB-lite"/>
    </source>
</evidence>
<proteinExistence type="inferred from homology"/>
<dbReference type="Gene3D" id="2.30.30.40">
    <property type="entry name" value="SH3 Domains"/>
    <property type="match status" value="1"/>
</dbReference>
<evidence type="ECO:0000256" key="8">
    <source>
        <dbReference type="SAM" id="Coils"/>
    </source>
</evidence>
<evidence type="ECO:0000256" key="2">
    <source>
        <dbReference type="ARBA" id="ARBA00022443"/>
    </source>
</evidence>
<dbReference type="InterPro" id="IPR018159">
    <property type="entry name" value="Spectrin/alpha-actinin"/>
</dbReference>
<feature type="compositionally biased region" description="Basic and acidic residues" evidence="9">
    <location>
        <begin position="657"/>
        <end position="673"/>
    </location>
</feature>
<evidence type="ECO:0000256" key="4">
    <source>
        <dbReference type="ARBA" id="ARBA00022553"/>
    </source>
</evidence>
<reference evidence="15" key="1">
    <citation type="submission" date="2025-08" db="UniProtKB">
        <authorList>
            <consortium name="RefSeq"/>
        </authorList>
    </citation>
    <scope>IDENTIFICATION</scope>
    <source>
        <tissue evidence="15">Whole sample</tissue>
    </source>
</reference>
<dbReference type="PROSITE" id="PS00741">
    <property type="entry name" value="DH_1"/>
    <property type="match status" value="1"/>
</dbReference>
<dbReference type="Proteomes" id="UP000694844">
    <property type="component" value="Chromosome 5"/>
</dbReference>
<feature type="coiled-coil region" evidence="8">
    <location>
        <begin position="121"/>
        <end position="148"/>
    </location>
</feature>
<dbReference type="SUPFAM" id="SSF50729">
    <property type="entry name" value="PH domain-like"/>
    <property type="match status" value="1"/>
</dbReference>
<dbReference type="Gene3D" id="2.30.29.30">
    <property type="entry name" value="Pleckstrin-homology domain (PH domain)/Phosphotyrosine-binding domain (PTB)"/>
    <property type="match status" value="1"/>
</dbReference>
<keyword evidence="8" id="KW-0175">Coiled coil</keyword>
<dbReference type="SMART" id="SM00516">
    <property type="entry name" value="SEC14"/>
    <property type="match status" value="1"/>
</dbReference>
<dbReference type="Gene3D" id="1.20.58.60">
    <property type="match status" value="1"/>
</dbReference>
<feature type="domain" description="CRAL-TRIO" evidence="13">
    <location>
        <begin position="162"/>
        <end position="313"/>
    </location>
</feature>
<keyword evidence="5" id="KW-0344">Guanine-nucleotide releasing factor</keyword>
<feature type="compositionally biased region" description="Polar residues" evidence="9">
    <location>
        <begin position="70"/>
        <end position="79"/>
    </location>
</feature>
<comment type="similarity">
    <text evidence="6">Belongs to the MCF2 family.</text>
</comment>
<dbReference type="InterPro" id="IPR001251">
    <property type="entry name" value="CRAL-TRIO_dom"/>
</dbReference>
<feature type="domain" description="DH" evidence="12">
    <location>
        <begin position="733"/>
        <end position="915"/>
    </location>
</feature>
<dbReference type="InterPro" id="IPR001452">
    <property type="entry name" value="SH3_domain"/>
</dbReference>
<dbReference type="CDD" id="cd00160">
    <property type="entry name" value="RhoGEF"/>
    <property type="match status" value="1"/>
</dbReference>
<feature type="region of interest" description="Disordered" evidence="9">
    <location>
        <begin position="638"/>
        <end position="719"/>
    </location>
</feature>
<dbReference type="PROSITE" id="PS50191">
    <property type="entry name" value="CRAL_TRIO"/>
    <property type="match status" value="1"/>
</dbReference>
<dbReference type="SMART" id="SM00150">
    <property type="entry name" value="SPEC"/>
    <property type="match status" value="1"/>
</dbReference>
<keyword evidence="14" id="KW-1185">Reference proteome</keyword>
<evidence type="ECO:0000256" key="5">
    <source>
        <dbReference type="ARBA" id="ARBA00022658"/>
    </source>
</evidence>
<dbReference type="InterPro" id="IPR035899">
    <property type="entry name" value="DBL_dom_sf"/>
</dbReference>
<dbReference type="Pfam" id="PF13716">
    <property type="entry name" value="CRAL_TRIO_2"/>
    <property type="match status" value="1"/>
</dbReference>
<accession>A0A8B8EFW9</accession>
<dbReference type="Pfam" id="PF00621">
    <property type="entry name" value="RhoGEF"/>
    <property type="match status" value="1"/>
</dbReference>
<dbReference type="SUPFAM" id="SSF46966">
    <property type="entry name" value="Spectrin repeat"/>
    <property type="match status" value="1"/>
</dbReference>
<dbReference type="InterPro" id="IPR011993">
    <property type="entry name" value="PH-like_dom_sf"/>
</dbReference>
<gene>
    <name evidence="15" type="primary">LOC111134335</name>
</gene>
<feature type="region of interest" description="Disordered" evidence="9">
    <location>
        <begin position="48"/>
        <end position="87"/>
    </location>
</feature>
<protein>
    <submittedName>
        <fullName evidence="15">Guanine nucleotide exchange factor DBS-like isoform X1</fullName>
    </submittedName>
</protein>
<dbReference type="InterPro" id="IPR051336">
    <property type="entry name" value="RhoGEF_Guanine_NuclExch_SF"/>
</dbReference>
<keyword evidence="2 7" id="KW-0728">SH3 domain</keyword>
<dbReference type="PANTHER" id="PTHR22826:SF211">
    <property type="entry name" value="LD43457P"/>
    <property type="match status" value="1"/>
</dbReference>
<dbReference type="PROSITE" id="PS50003">
    <property type="entry name" value="PH_DOMAIN"/>
    <property type="match status" value="1"/>
</dbReference>
<dbReference type="SMART" id="SM00325">
    <property type="entry name" value="RhoGEF"/>
    <property type="match status" value="1"/>
</dbReference>
<organism evidence="14 15">
    <name type="scientific">Crassostrea virginica</name>
    <name type="common">Eastern oyster</name>
    <dbReference type="NCBI Taxonomy" id="6565"/>
    <lineage>
        <taxon>Eukaryota</taxon>
        <taxon>Metazoa</taxon>
        <taxon>Spiralia</taxon>
        <taxon>Lophotrochozoa</taxon>
        <taxon>Mollusca</taxon>
        <taxon>Bivalvia</taxon>
        <taxon>Autobranchia</taxon>
        <taxon>Pteriomorphia</taxon>
        <taxon>Ostreida</taxon>
        <taxon>Ostreoidea</taxon>
        <taxon>Ostreidae</taxon>
        <taxon>Crassostrea</taxon>
    </lineage>
</organism>
<dbReference type="GO" id="GO:0005085">
    <property type="term" value="F:guanyl-nucleotide exchange factor activity"/>
    <property type="evidence" value="ECO:0007669"/>
    <property type="project" value="UniProtKB-KW"/>
</dbReference>
<dbReference type="GO" id="GO:0035556">
    <property type="term" value="P:intracellular signal transduction"/>
    <property type="evidence" value="ECO:0007669"/>
    <property type="project" value="InterPro"/>
</dbReference>
<feature type="region of interest" description="Disordered" evidence="9">
    <location>
        <begin position="1"/>
        <end position="35"/>
    </location>
</feature>
<dbReference type="Pfam" id="PF23289">
    <property type="entry name" value="Spectrin_5"/>
    <property type="match status" value="1"/>
</dbReference>
<dbReference type="SMART" id="SM00233">
    <property type="entry name" value="PH"/>
    <property type="match status" value="1"/>
</dbReference>
<keyword evidence="3" id="KW-0963">Cytoplasm</keyword>
<dbReference type="OrthoDB" id="10004999at2759"/>
<dbReference type="FunFam" id="2.30.29.30:FF:000078">
    <property type="entry name" value="Guanine nucleotide exchange factor DBS"/>
    <property type="match status" value="1"/>
</dbReference>
<dbReference type="InterPro" id="IPR036865">
    <property type="entry name" value="CRAL-TRIO_dom_sf"/>
</dbReference>
<sequence length="1237" mass="142446">MSSVTMATGKMDVRTAKSKPSKSKKAGGMPVSKVEHDIDEFLENFRRKSSTLDEPHSVELCDSLGLPPASHSSSQCSTDDFTDDSPDRSYFLPPTTFMKGHRHQYSNTTSESEWGADYDEEMTKEEAIRQLNTQAQNAKQERATEQEGDLMGEQECPYSVLDVASLIQSRYAYITGGKAKNGALILTFPENPQHPQIPDEDYRKLVNFLCCVPTLAESEQGFVIVLDRRQASWNDVRSLLLKMSEFFPSHIQVVFLLQPKGFFQRAFADMKSKFVKEELEFKVVLCNEPTEMFDYINEDQITTDVGGQLEFDANEWTQHKSAVEKFVSNTEKMAAAVEILVKKYEEVEVPNDVPGMEKLIQDHIQGRKEILDDLASTVTHGETLLCCIKGDNSEIHFVQATHVRSLEKLLKKLDDLKKEIDAFWGRHEKRLKQALILRQFEEEFKLYQFGMERKLEWLQNKMADIGDSITKVEELFQEFEEFEQQAQKDLEQADRMRGTGDQLIAQDHYAVDSIRPKCIELQRMCDQYKSLLRRRREMLNKSHDLQDRIDKANKWCNKGVELLSNLPPEHCNSAEDTRSAIEDIEGFMSTSSQLRLNNPKEFRQLFESMITPETRTVVQKVLKKMEDVNAMCERKRHSFQARIPHRQPSPGRPLRAVHPDRSTKDGPELKPKVSNEMANRQMSARLRPEMRSSDHKTPSLSNISDAGSEQTRSSLSSMSLGSSISDLDTLLAKRRHVLNELIDTEKTYVSQLADIVHGYLDKVEEPEMRHLVPDAIRGKKDILFGNLEQIYRFHKDKFLQELEDCHDAPAKVGQCFTNRKEEFHLYSVYCQNKTRSETLRNQVGDQNPFFLECQRRLGHKLPLGAYLLKPVQRITKYQLLLKEMLRFSDHDKDCEAHLQEALDCMLEVVRYVNDSMHQISIVGFPGHLSEQGKLIMQGSFQMSTEHKGKLKDLRFKPMQRQMFLHQKSILLCKRREDTHSSDKVQYSFKNLLKLSQVGLTENVRGDKRKFELWLRGREEVYIIQAPSLAVKEMWVKEIKRVLMHQFDEIKGNHKHGTGHNYRVPDQEPRNGHSTRRYVDNWSTHNHMIFNNNAPTIPQGLEMMSPESPPQGTREEEGGWDTDEFSDGEEATSHQTFSPSIYKQPVYMQHFRSLGNYTASDPTELTLLEGDVVKVMKTGSTGWWYAQHSITQQEGWVPSTYMEPLTDNSLSSINSSPHDYQSSLTSVYTASPVDESTV</sequence>
<dbReference type="RefSeq" id="XP_022338980.1">
    <property type="nucleotide sequence ID" value="XM_022483272.1"/>
</dbReference>
<dbReference type="PANTHER" id="PTHR22826">
    <property type="entry name" value="RHO GUANINE EXCHANGE FACTOR-RELATED"/>
    <property type="match status" value="1"/>
</dbReference>
<evidence type="ECO:0000256" key="6">
    <source>
        <dbReference type="ARBA" id="ARBA00049987"/>
    </source>
</evidence>
<feature type="domain" description="SH3" evidence="10">
    <location>
        <begin position="1145"/>
        <end position="1206"/>
    </location>
</feature>
<dbReference type="InterPro" id="IPR001331">
    <property type="entry name" value="GDS_CDC24_CS"/>
</dbReference>
<dbReference type="Gene3D" id="3.40.525.10">
    <property type="entry name" value="CRAL-TRIO lipid binding domain"/>
    <property type="match status" value="1"/>
</dbReference>
<feature type="compositionally biased region" description="Basic and acidic residues" evidence="9">
    <location>
        <begin position="48"/>
        <end position="59"/>
    </location>
</feature>
<evidence type="ECO:0000259" key="13">
    <source>
        <dbReference type="PROSITE" id="PS50191"/>
    </source>
</evidence>
<dbReference type="CDD" id="cd00170">
    <property type="entry name" value="SEC14"/>
    <property type="match status" value="1"/>
</dbReference>
<evidence type="ECO:0000313" key="15">
    <source>
        <dbReference type="RefSeq" id="XP_022338980.1"/>
    </source>
</evidence>
<dbReference type="PROSITE" id="PS50010">
    <property type="entry name" value="DH_2"/>
    <property type="match status" value="1"/>
</dbReference>
<dbReference type="Pfam" id="PF07653">
    <property type="entry name" value="SH3_2"/>
    <property type="match status" value="1"/>
</dbReference>
<dbReference type="GO" id="GO:0005737">
    <property type="term" value="C:cytoplasm"/>
    <property type="evidence" value="ECO:0007669"/>
    <property type="project" value="UniProtKB-SubCell"/>
</dbReference>
<feature type="coiled-coil region" evidence="8">
    <location>
        <begin position="521"/>
        <end position="548"/>
    </location>
</feature>
<feature type="compositionally biased region" description="Basic and acidic residues" evidence="9">
    <location>
        <begin position="686"/>
        <end position="697"/>
    </location>
</feature>
<dbReference type="KEGG" id="cvn:111134335"/>
<dbReference type="Pfam" id="PF22697">
    <property type="entry name" value="SOS1_NGEF_PH"/>
    <property type="match status" value="1"/>
</dbReference>
<dbReference type="InterPro" id="IPR000219">
    <property type="entry name" value="DH_dom"/>
</dbReference>
<dbReference type="AlphaFoldDB" id="A0A8B8EFW9"/>
<feature type="compositionally biased region" description="Polar residues" evidence="9">
    <location>
        <begin position="698"/>
        <end position="707"/>
    </location>
</feature>
<feature type="compositionally biased region" description="Low complexity" evidence="9">
    <location>
        <begin position="708"/>
        <end position="719"/>
    </location>
</feature>
<feature type="region of interest" description="Disordered" evidence="9">
    <location>
        <begin position="1053"/>
        <end position="1072"/>
    </location>
</feature>
<evidence type="ECO:0000256" key="1">
    <source>
        <dbReference type="ARBA" id="ARBA00004496"/>
    </source>
</evidence>
<evidence type="ECO:0000259" key="12">
    <source>
        <dbReference type="PROSITE" id="PS50010"/>
    </source>
</evidence>
<evidence type="ECO:0000256" key="7">
    <source>
        <dbReference type="PROSITE-ProRule" id="PRU00192"/>
    </source>
</evidence>
<dbReference type="Gene3D" id="1.20.900.10">
    <property type="entry name" value="Dbl homology (DH) domain"/>
    <property type="match status" value="1"/>
</dbReference>
<evidence type="ECO:0000313" key="14">
    <source>
        <dbReference type="Proteomes" id="UP000694844"/>
    </source>
</evidence>
<dbReference type="GeneID" id="111134335"/>
<evidence type="ECO:0000259" key="11">
    <source>
        <dbReference type="PROSITE" id="PS50003"/>
    </source>
</evidence>
<dbReference type="CDD" id="cd11856">
    <property type="entry name" value="SH3_p47phox_like"/>
    <property type="match status" value="1"/>
</dbReference>
<feature type="compositionally biased region" description="Basic residues" evidence="9">
    <location>
        <begin position="16"/>
        <end position="25"/>
    </location>
</feature>
<dbReference type="SUPFAM" id="SSF48065">
    <property type="entry name" value="DBL homology domain (DH-domain)"/>
    <property type="match status" value="1"/>
</dbReference>
<dbReference type="InterPro" id="IPR056466">
    <property type="entry name" value="Spectrin_DBS"/>
</dbReference>
<comment type="subcellular location">
    <subcellularLocation>
        <location evidence="1">Cytoplasm</location>
    </subcellularLocation>
</comment>
<evidence type="ECO:0000256" key="3">
    <source>
        <dbReference type="ARBA" id="ARBA00022490"/>
    </source>
</evidence>
<dbReference type="PROSITE" id="PS50002">
    <property type="entry name" value="SH3"/>
    <property type="match status" value="1"/>
</dbReference>
<dbReference type="InterPro" id="IPR055251">
    <property type="entry name" value="SOS1_NGEF_PH"/>
</dbReference>
<keyword evidence="4" id="KW-0597">Phosphoprotein</keyword>
<dbReference type="InterPro" id="IPR036028">
    <property type="entry name" value="SH3-like_dom_sf"/>
</dbReference>
<name>A0A8B8EFW9_CRAVI</name>
<dbReference type="SUPFAM" id="SSF52087">
    <property type="entry name" value="CRAL/TRIO domain"/>
    <property type="match status" value="1"/>
</dbReference>
<evidence type="ECO:0000259" key="10">
    <source>
        <dbReference type="PROSITE" id="PS50002"/>
    </source>
</evidence>